<protein>
    <submittedName>
        <fullName evidence="2">Uncharacterized protein</fullName>
    </submittedName>
</protein>
<reference evidence="2" key="1">
    <citation type="journal article" date="2021" name="Proc. Natl. Acad. Sci. U.S.A.">
        <title>A Catalog of Tens of Thousands of Viruses from Human Metagenomes Reveals Hidden Associations with Chronic Diseases.</title>
        <authorList>
            <person name="Tisza M.J."/>
            <person name="Buck C.B."/>
        </authorList>
    </citation>
    <scope>NUCLEOTIDE SEQUENCE</scope>
    <source>
        <strain evidence="2">CtUXy6</strain>
    </source>
</reference>
<feature type="transmembrane region" description="Helical" evidence="1">
    <location>
        <begin position="7"/>
        <end position="25"/>
    </location>
</feature>
<accession>A0A8S5V7N6</accession>
<keyword evidence="1" id="KW-1133">Transmembrane helix</keyword>
<evidence type="ECO:0000313" key="2">
    <source>
        <dbReference type="EMBL" id="DAG02651.1"/>
    </source>
</evidence>
<keyword evidence="1" id="KW-0472">Membrane</keyword>
<organism evidence="2">
    <name type="scientific">CrAss-like virus sp. ctUXy6</name>
    <dbReference type="NCBI Taxonomy" id="2825835"/>
    <lineage>
        <taxon>Viruses</taxon>
        <taxon>Duplodnaviria</taxon>
        <taxon>Heunggongvirae</taxon>
        <taxon>Uroviricota</taxon>
        <taxon>Caudoviricetes</taxon>
        <taxon>Crassvirales</taxon>
    </lineage>
</organism>
<evidence type="ECO:0000256" key="1">
    <source>
        <dbReference type="SAM" id="Phobius"/>
    </source>
</evidence>
<dbReference type="EMBL" id="BK016212">
    <property type="protein sequence ID" value="DAG02651.1"/>
    <property type="molecule type" value="Genomic_DNA"/>
</dbReference>
<keyword evidence="1" id="KW-0812">Transmembrane</keyword>
<sequence length="36" mass="4395">MRTYIIIYARILPIIRVCVYVPYYIGRYVKLMLITI</sequence>
<name>A0A8S5V7N6_9CAUD</name>
<proteinExistence type="predicted"/>